<reference evidence="2 3" key="1">
    <citation type="submission" date="2015-11" db="EMBL/GenBank/DDBJ databases">
        <title>Genomic analysis of 38 Legionella species identifies large and diverse effector repertoires.</title>
        <authorList>
            <person name="Burstein D."/>
            <person name="Amaro F."/>
            <person name="Zusman T."/>
            <person name="Lifshitz Z."/>
            <person name="Cohen O."/>
            <person name="Gilbert J.A."/>
            <person name="Pupko T."/>
            <person name="Shuman H.A."/>
            <person name="Segal G."/>
        </authorList>
    </citation>
    <scope>NUCLEOTIDE SEQUENCE [LARGE SCALE GENOMIC DNA]</scope>
    <source>
        <strain evidence="2 3">IMVS3376</strain>
    </source>
</reference>
<gene>
    <name evidence="2" type="ORF">Lste_0735</name>
</gene>
<accession>A0A0W0ZMW2</accession>
<dbReference type="AlphaFoldDB" id="A0A0W0ZMW2"/>
<comment type="caution">
    <text evidence="2">The sequence shown here is derived from an EMBL/GenBank/DDBJ whole genome shotgun (WGS) entry which is preliminary data.</text>
</comment>
<evidence type="ECO:0000313" key="2">
    <source>
        <dbReference type="EMBL" id="KTD70131.1"/>
    </source>
</evidence>
<feature type="coiled-coil region" evidence="1">
    <location>
        <begin position="397"/>
        <end position="424"/>
    </location>
</feature>
<name>A0A0W0ZMW2_9GAMM</name>
<evidence type="ECO:0000256" key="1">
    <source>
        <dbReference type="SAM" id="Coils"/>
    </source>
</evidence>
<dbReference type="STRING" id="947033.Lste_0735"/>
<keyword evidence="1" id="KW-0175">Coiled coil</keyword>
<dbReference type="Proteomes" id="UP000054926">
    <property type="component" value="Unassembled WGS sequence"/>
</dbReference>
<keyword evidence="3" id="KW-1185">Reference proteome</keyword>
<sequence length="430" mass="48934">MQDKKEINESYLTWRNGHVKALEEDGAGRHGYQNCFYGKLLIETFEKLYAEYLPTLKVNEQFEKIIREHSFNLRVAYGYEWDKAKAETANHAVFIGFIAELEQNQFLSKPEIKKFAPLLAQNNRTAGDQSFFGGLPQDFLHELAGYLEPQLSFHDAAKKLDDEVQKAHAHYDKIRMFSFKDNEIHFSSIDGTHVALTGYEPFNEWFTKLPLRTNQAMSQNYQMYKIDDNTISINRGPQTPGIQIKRRDAGFIVCNNVTADKNSPHLTPQEANLERSKNLISSLKALKKYLQSRPAELKFFSFEKEKVAFAQGTHVSLTVEDAFKAWFDDLPLRKSQQISSICHIYKINADTVAINYGPNTPGIRIIRKDNSFSACNNITADNANSDATKQKNLVTTLSALEKALQAIASQAQLAEQEKNTGEEQEKCSIQ</sequence>
<dbReference type="PATRIC" id="fig|947033.5.peg.788"/>
<organism evidence="2 3">
    <name type="scientific">Legionella steelei</name>
    <dbReference type="NCBI Taxonomy" id="947033"/>
    <lineage>
        <taxon>Bacteria</taxon>
        <taxon>Pseudomonadati</taxon>
        <taxon>Pseudomonadota</taxon>
        <taxon>Gammaproteobacteria</taxon>
        <taxon>Legionellales</taxon>
        <taxon>Legionellaceae</taxon>
        <taxon>Legionella</taxon>
    </lineage>
</organism>
<proteinExistence type="predicted"/>
<evidence type="ECO:0000313" key="3">
    <source>
        <dbReference type="Proteomes" id="UP000054926"/>
    </source>
</evidence>
<dbReference type="OrthoDB" id="5649167at2"/>
<protein>
    <submittedName>
        <fullName evidence="2">Uncharacterized protein</fullName>
    </submittedName>
</protein>
<dbReference type="RefSeq" id="WP_058509738.1">
    <property type="nucleotide sequence ID" value="NZ_LNYY01000016.1"/>
</dbReference>
<dbReference type="EMBL" id="LNYY01000016">
    <property type="protein sequence ID" value="KTD70131.1"/>
    <property type="molecule type" value="Genomic_DNA"/>
</dbReference>